<sequence length="472" mass="52342">MGSGHRRAGGGDRVRGVDRVVSQGVKPLSSLKERPLREDLVTLACLEAYGAVRHDGRLADRALDYTLRNKKHLYSQERRAVAERVYSMLRKQRLVDFLAEVKVKGFTGLSTSRKDMMRLAISRVLDGDDVSSVLAALSLPGTEGSWLRTVVHAKSKLAEKSELQRFAIEASIPDFLAEKLLAELGDEARPVTEAMNKRGPLTARLNPLKTNLKDLTRALEAEDVKVTPTLLSPFGLILETRTNVYALKAFKEGLFEVQDEGSQLLGMLVDAPPRKVFDACAGAGGKTLQLAAQMKNRGEIYALDVDERRLEELKLRARRAGVHNVRIQAIAKGPEADEQLVKWHGQAERVLVDAPCSGSGTWRRKPDARYRMTPEMLAEHVQIQKTLVARFAKLVKPGGRLIYGTCSLLREENEGVVEDFLASHPDFELVPATPWLGEELAPKVTRGGMLRLFPHRHETDGLFGAVLVRKGK</sequence>
<keyword evidence="4 5" id="KW-0694">RNA-binding</keyword>
<dbReference type="Gene3D" id="3.40.50.150">
    <property type="entry name" value="Vaccinia Virus protein VP39"/>
    <property type="match status" value="1"/>
</dbReference>
<evidence type="ECO:0000256" key="2">
    <source>
        <dbReference type="ARBA" id="ARBA00022679"/>
    </source>
</evidence>
<comment type="caution">
    <text evidence="7">The sequence shown here is derived from an EMBL/GenBank/DDBJ whole genome shotgun (WGS) entry which is preliminary data.</text>
</comment>
<dbReference type="InterPro" id="IPR054728">
    <property type="entry name" value="RsmB-like_ferredoxin"/>
</dbReference>
<feature type="binding site" evidence="5">
    <location>
        <position position="304"/>
    </location>
    <ligand>
        <name>S-adenosyl-L-methionine</name>
        <dbReference type="ChEBI" id="CHEBI:59789"/>
    </ligand>
</feature>
<dbReference type="PANTHER" id="PTHR22807">
    <property type="entry name" value="NOP2 YEAST -RELATED NOL1/NOP2/FMU SUN DOMAIN-CONTAINING"/>
    <property type="match status" value="1"/>
</dbReference>
<gene>
    <name evidence="7" type="ORF">DI536_11755</name>
</gene>
<comment type="caution">
    <text evidence="5">Lacks conserved residue(s) required for the propagation of feature annotation.</text>
</comment>
<dbReference type="AlphaFoldDB" id="A0A2W5TJR4"/>
<evidence type="ECO:0000256" key="1">
    <source>
        <dbReference type="ARBA" id="ARBA00022603"/>
    </source>
</evidence>
<dbReference type="Pfam" id="PF22458">
    <property type="entry name" value="RsmF-B_ferredox"/>
    <property type="match status" value="1"/>
</dbReference>
<dbReference type="PROSITE" id="PS51686">
    <property type="entry name" value="SAM_MT_RSMB_NOP"/>
    <property type="match status" value="1"/>
</dbReference>
<dbReference type="InterPro" id="IPR023267">
    <property type="entry name" value="RCMT"/>
</dbReference>
<dbReference type="GO" id="GO:0003723">
    <property type="term" value="F:RNA binding"/>
    <property type="evidence" value="ECO:0007669"/>
    <property type="project" value="UniProtKB-UniRule"/>
</dbReference>
<evidence type="ECO:0000313" key="8">
    <source>
        <dbReference type="Proteomes" id="UP000249061"/>
    </source>
</evidence>
<dbReference type="CDD" id="cd02440">
    <property type="entry name" value="AdoMet_MTases"/>
    <property type="match status" value="1"/>
</dbReference>
<dbReference type="PANTHER" id="PTHR22807:SF53">
    <property type="entry name" value="RIBOSOMAL RNA SMALL SUBUNIT METHYLTRANSFERASE B-RELATED"/>
    <property type="match status" value="1"/>
</dbReference>
<name>A0A2W5TJR4_9BACT</name>
<evidence type="ECO:0000256" key="5">
    <source>
        <dbReference type="PROSITE-ProRule" id="PRU01023"/>
    </source>
</evidence>
<feature type="active site" description="Nucleophile" evidence="5">
    <location>
        <position position="406"/>
    </location>
</feature>
<keyword evidence="3 5" id="KW-0949">S-adenosyl-L-methionine</keyword>
<evidence type="ECO:0000256" key="3">
    <source>
        <dbReference type="ARBA" id="ARBA00022691"/>
    </source>
</evidence>
<evidence type="ECO:0000256" key="4">
    <source>
        <dbReference type="ARBA" id="ARBA00022884"/>
    </source>
</evidence>
<dbReference type="GO" id="GO:0008173">
    <property type="term" value="F:RNA methyltransferase activity"/>
    <property type="evidence" value="ECO:0007669"/>
    <property type="project" value="InterPro"/>
</dbReference>
<keyword evidence="2 5" id="KW-0808">Transferase</keyword>
<protein>
    <submittedName>
        <fullName evidence="7">SAM-dependent methyltransferase</fullName>
    </submittedName>
</protein>
<comment type="similarity">
    <text evidence="5">Belongs to the class I-like SAM-binding methyltransferase superfamily. RsmB/NOP family.</text>
</comment>
<evidence type="ECO:0000259" key="6">
    <source>
        <dbReference type="PROSITE" id="PS51686"/>
    </source>
</evidence>
<dbReference type="Pfam" id="PF01189">
    <property type="entry name" value="Methyltr_RsmB-F"/>
    <property type="match status" value="1"/>
</dbReference>
<feature type="domain" description="SAM-dependent MTase RsmB/NOP-type" evidence="6">
    <location>
        <begin position="191"/>
        <end position="470"/>
    </location>
</feature>
<accession>A0A2W5TJR4</accession>
<dbReference type="Gene3D" id="3.30.70.1170">
    <property type="entry name" value="Sun protein, domain 3"/>
    <property type="match status" value="1"/>
</dbReference>
<dbReference type="GO" id="GO:0001510">
    <property type="term" value="P:RNA methylation"/>
    <property type="evidence" value="ECO:0007669"/>
    <property type="project" value="InterPro"/>
</dbReference>
<proteinExistence type="inferred from homology"/>
<feature type="binding site" evidence="5">
    <location>
        <position position="353"/>
    </location>
    <ligand>
        <name>S-adenosyl-L-methionine</name>
        <dbReference type="ChEBI" id="CHEBI:59789"/>
    </ligand>
</feature>
<dbReference type="EMBL" id="QFQP01000008">
    <property type="protein sequence ID" value="PZR14047.1"/>
    <property type="molecule type" value="Genomic_DNA"/>
</dbReference>
<keyword evidence="1 5" id="KW-0489">Methyltransferase</keyword>
<evidence type="ECO:0000313" key="7">
    <source>
        <dbReference type="EMBL" id="PZR14047.1"/>
    </source>
</evidence>
<dbReference type="InterPro" id="IPR029063">
    <property type="entry name" value="SAM-dependent_MTases_sf"/>
</dbReference>
<dbReference type="InterPro" id="IPR049560">
    <property type="entry name" value="MeTrfase_RsmB-F_NOP2_cat"/>
</dbReference>
<dbReference type="PRINTS" id="PR02008">
    <property type="entry name" value="RCMTFAMILY"/>
</dbReference>
<organism evidence="7 8">
    <name type="scientific">Archangium gephyra</name>
    <dbReference type="NCBI Taxonomy" id="48"/>
    <lineage>
        <taxon>Bacteria</taxon>
        <taxon>Pseudomonadati</taxon>
        <taxon>Myxococcota</taxon>
        <taxon>Myxococcia</taxon>
        <taxon>Myxococcales</taxon>
        <taxon>Cystobacterineae</taxon>
        <taxon>Archangiaceae</taxon>
        <taxon>Archangium</taxon>
    </lineage>
</organism>
<dbReference type="Proteomes" id="UP000249061">
    <property type="component" value="Unassembled WGS sequence"/>
</dbReference>
<reference evidence="7 8" key="1">
    <citation type="submission" date="2017-08" db="EMBL/GenBank/DDBJ databases">
        <title>Infants hospitalized years apart are colonized by the same room-sourced microbial strains.</title>
        <authorList>
            <person name="Brooks B."/>
            <person name="Olm M.R."/>
            <person name="Firek B.A."/>
            <person name="Baker R."/>
            <person name="Thomas B.C."/>
            <person name="Morowitz M.J."/>
            <person name="Banfield J.F."/>
        </authorList>
    </citation>
    <scope>NUCLEOTIDE SEQUENCE [LARGE SCALE GENOMIC DNA]</scope>
    <source>
        <strain evidence="7">S2_003_000_R2_14</strain>
    </source>
</reference>
<dbReference type="InterPro" id="IPR001678">
    <property type="entry name" value="MeTrfase_RsmB-F_NOP2_dom"/>
</dbReference>
<dbReference type="SUPFAM" id="SSF53335">
    <property type="entry name" value="S-adenosyl-L-methionine-dependent methyltransferases"/>
    <property type="match status" value="1"/>
</dbReference>